<dbReference type="AlphaFoldDB" id="A0A9X2GUS2"/>
<dbReference type="Gene3D" id="2.60.120.10">
    <property type="entry name" value="Jelly Rolls"/>
    <property type="match status" value="1"/>
</dbReference>
<evidence type="ECO:0000256" key="4">
    <source>
        <dbReference type="ARBA" id="ARBA00023163"/>
    </source>
</evidence>
<dbReference type="PANTHER" id="PTHR11019">
    <property type="entry name" value="HTH-TYPE TRANSCRIPTIONAL REGULATOR NIMR"/>
    <property type="match status" value="1"/>
</dbReference>
<gene>
    <name evidence="8" type="ORF">HD597_008253</name>
</gene>
<dbReference type="InterPro" id="IPR018060">
    <property type="entry name" value="HTH_AraC"/>
</dbReference>
<dbReference type="SUPFAM" id="SSF46689">
    <property type="entry name" value="Homeodomain-like"/>
    <property type="match status" value="1"/>
</dbReference>
<feature type="domain" description="HTH araC/xylS-type" evidence="7">
    <location>
        <begin position="153"/>
        <end position="250"/>
    </location>
</feature>
<evidence type="ECO:0000313" key="9">
    <source>
        <dbReference type="Proteomes" id="UP001139648"/>
    </source>
</evidence>
<dbReference type="CDD" id="cd06124">
    <property type="entry name" value="cupin_NimR-like_N"/>
    <property type="match status" value="1"/>
</dbReference>
<organism evidence="8 9">
    <name type="scientific">Nonomuraea thailandensis</name>
    <dbReference type="NCBI Taxonomy" id="1188745"/>
    <lineage>
        <taxon>Bacteria</taxon>
        <taxon>Bacillati</taxon>
        <taxon>Actinomycetota</taxon>
        <taxon>Actinomycetes</taxon>
        <taxon>Streptosporangiales</taxon>
        <taxon>Streptosporangiaceae</taxon>
        <taxon>Nonomuraea</taxon>
    </lineage>
</organism>
<keyword evidence="1" id="KW-0678">Repressor</keyword>
<protein>
    <recommendedName>
        <fullName evidence="5">HTH-type transcriptional regulator RipA</fullName>
    </recommendedName>
    <alternativeName>
        <fullName evidence="6">Repressor of iron proteins A</fullName>
    </alternativeName>
</protein>
<dbReference type="PROSITE" id="PS00041">
    <property type="entry name" value="HTH_ARAC_FAMILY_1"/>
    <property type="match status" value="1"/>
</dbReference>
<dbReference type="Pfam" id="PF02311">
    <property type="entry name" value="AraC_binding"/>
    <property type="match status" value="1"/>
</dbReference>
<keyword evidence="9" id="KW-1185">Reference proteome</keyword>
<dbReference type="FunFam" id="1.10.10.60:FF:000132">
    <property type="entry name" value="AraC family transcriptional regulator"/>
    <property type="match status" value="1"/>
</dbReference>
<evidence type="ECO:0000256" key="6">
    <source>
        <dbReference type="ARBA" id="ARBA00079449"/>
    </source>
</evidence>
<dbReference type="InterPro" id="IPR011051">
    <property type="entry name" value="RmlC_Cupin_sf"/>
</dbReference>
<proteinExistence type="predicted"/>
<keyword evidence="3 8" id="KW-0238">DNA-binding</keyword>
<keyword evidence="8" id="KW-0560">Oxidoreductase</keyword>
<dbReference type="Pfam" id="PF12833">
    <property type="entry name" value="HTH_18"/>
    <property type="match status" value="1"/>
</dbReference>
<evidence type="ECO:0000256" key="5">
    <source>
        <dbReference type="ARBA" id="ARBA00074140"/>
    </source>
</evidence>
<dbReference type="SUPFAM" id="SSF51182">
    <property type="entry name" value="RmlC-like cupins"/>
    <property type="match status" value="1"/>
</dbReference>
<keyword evidence="2" id="KW-0805">Transcription regulation</keyword>
<dbReference type="Proteomes" id="UP001139648">
    <property type="component" value="Unassembled WGS sequence"/>
</dbReference>
<comment type="caution">
    <text evidence="8">The sequence shown here is derived from an EMBL/GenBank/DDBJ whole genome shotgun (WGS) entry which is preliminary data.</text>
</comment>
<dbReference type="Gene3D" id="1.10.10.60">
    <property type="entry name" value="Homeodomain-like"/>
    <property type="match status" value="1"/>
</dbReference>
<accession>A0A9X2GUS2</accession>
<dbReference type="InterPro" id="IPR018062">
    <property type="entry name" value="HTH_AraC-typ_CS"/>
</dbReference>
<sequence length="260" mass="27795">MSLNGHGIALVLIGRFAMPARTRFARHTHEVHQLAWASSGTLTVAADARTWVLPTTRALWIPAGVPHEVIAASHSTMTSLYVSAPPPGTAARRWAEPQAVEVTRLIAELVLFLDDPGLDAGRRAHGETLLLDLLEPVPMTTLGAPLPADPRARAVAQALVEAPETALSLDEWGRRVGASGRTLARLFLSGAGMTFGRWRTLVRLNAALPALAAGEPLSRVSRAVGYETVSAFVAAFRRETGVTPGAYFRTRRPPAGREAP</sequence>
<keyword evidence="8" id="KW-0223">Dioxygenase</keyword>
<dbReference type="GO" id="GO:0003700">
    <property type="term" value="F:DNA-binding transcription factor activity"/>
    <property type="evidence" value="ECO:0007669"/>
    <property type="project" value="InterPro"/>
</dbReference>
<dbReference type="SMART" id="SM00342">
    <property type="entry name" value="HTH_ARAC"/>
    <property type="match status" value="1"/>
</dbReference>
<name>A0A9X2GUS2_9ACTN</name>
<keyword evidence="4" id="KW-0804">Transcription</keyword>
<dbReference type="InterPro" id="IPR003313">
    <property type="entry name" value="AraC-bd"/>
</dbReference>
<evidence type="ECO:0000256" key="2">
    <source>
        <dbReference type="ARBA" id="ARBA00023015"/>
    </source>
</evidence>
<dbReference type="GO" id="GO:0051213">
    <property type="term" value="F:dioxygenase activity"/>
    <property type="evidence" value="ECO:0007669"/>
    <property type="project" value="UniProtKB-KW"/>
</dbReference>
<dbReference type="PROSITE" id="PS01124">
    <property type="entry name" value="HTH_ARAC_FAMILY_2"/>
    <property type="match status" value="1"/>
</dbReference>
<evidence type="ECO:0000259" key="7">
    <source>
        <dbReference type="PROSITE" id="PS01124"/>
    </source>
</evidence>
<evidence type="ECO:0000313" key="8">
    <source>
        <dbReference type="EMBL" id="MCP2361233.1"/>
    </source>
</evidence>
<dbReference type="InterPro" id="IPR014710">
    <property type="entry name" value="RmlC-like_jellyroll"/>
</dbReference>
<dbReference type="InterPro" id="IPR009057">
    <property type="entry name" value="Homeodomain-like_sf"/>
</dbReference>
<dbReference type="GO" id="GO:0043565">
    <property type="term" value="F:sequence-specific DNA binding"/>
    <property type="evidence" value="ECO:0007669"/>
    <property type="project" value="InterPro"/>
</dbReference>
<dbReference type="PANTHER" id="PTHR11019:SF199">
    <property type="entry name" value="HTH-TYPE TRANSCRIPTIONAL REGULATOR NIMR"/>
    <property type="match status" value="1"/>
</dbReference>
<evidence type="ECO:0000256" key="3">
    <source>
        <dbReference type="ARBA" id="ARBA00023125"/>
    </source>
</evidence>
<evidence type="ECO:0000256" key="1">
    <source>
        <dbReference type="ARBA" id="ARBA00022491"/>
    </source>
</evidence>
<dbReference type="RefSeq" id="WP_253749894.1">
    <property type="nucleotide sequence ID" value="NZ_BAABKA010000002.1"/>
</dbReference>
<dbReference type="EMBL" id="JAMZEB010000002">
    <property type="protein sequence ID" value="MCP2361233.1"/>
    <property type="molecule type" value="Genomic_DNA"/>
</dbReference>
<reference evidence="8" key="1">
    <citation type="submission" date="2022-06" db="EMBL/GenBank/DDBJ databases">
        <title>Sequencing the genomes of 1000 actinobacteria strains.</title>
        <authorList>
            <person name="Klenk H.-P."/>
        </authorList>
    </citation>
    <scope>NUCLEOTIDE SEQUENCE</scope>
    <source>
        <strain evidence="8">DSM 46694</strain>
    </source>
</reference>